<feature type="region of interest" description="Disordered" evidence="1">
    <location>
        <begin position="56"/>
        <end position="93"/>
    </location>
</feature>
<name>A0A8J7F3Z2_9CYAN</name>
<dbReference type="RefSeq" id="WP_193920726.1">
    <property type="nucleotide sequence ID" value="NZ_JADEWL010000038.1"/>
</dbReference>
<accession>A0A8J7F3Z2</accession>
<gene>
    <name evidence="2" type="ORF">IQ247_13315</name>
</gene>
<dbReference type="AlphaFoldDB" id="A0A8J7F3Z2"/>
<dbReference type="Proteomes" id="UP000620559">
    <property type="component" value="Unassembled WGS sequence"/>
</dbReference>
<reference evidence="2" key="1">
    <citation type="submission" date="2020-10" db="EMBL/GenBank/DDBJ databases">
        <authorList>
            <person name="Castelo-Branco R."/>
            <person name="Eusebio N."/>
            <person name="Adriana R."/>
            <person name="Vieira A."/>
            <person name="Brugerolle De Fraissinette N."/>
            <person name="Rezende De Castro R."/>
            <person name="Schneider M.P."/>
            <person name="Vasconcelos V."/>
            <person name="Leao P.N."/>
        </authorList>
    </citation>
    <scope>NUCLEOTIDE SEQUENCE</scope>
    <source>
        <strain evidence="2">LEGE 06105</strain>
    </source>
</reference>
<comment type="caution">
    <text evidence="2">The sequence shown here is derived from an EMBL/GenBank/DDBJ whole genome shotgun (WGS) entry which is preliminary data.</text>
</comment>
<evidence type="ECO:0000256" key="1">
    <source>
        <dbReference type="SAM" id="MobiDB-lite"/>
    </source>
</evidence>
<evidence type="ECO:0000313" key="2">
    <source>
        <dbReference type="EMBL" id="MBE9213633.1"/>
    </source>
</evidence>
<evidence type="ECO:0000313" key="3">
    <source>
        <dbReference type="Proteomes" id="UP000620559"/>
    </source>
</evidence>
<organism evidence="2 3">
    <name type="scientific">Plectonema cf. radiosum LEGE 06105</name>
    <dbReference type="NCBI Taxonomy" id="945769"/>
    <lineage>
        <taxon>Bacteria</taxon>
        <taxon>Bacillati</taxon>
        <taxon>Cyanobacteriota</taxon>
        <taxon>Cyanophyceae</taxon>
        <taxon>Oscillatoriophycideae</taxon>
        <taxon>Oscillatoriales</taxon>
        <taxon>Microcoleaceae</taxon>
        <taxon>Plectonema</taxon>
    </lineage>
</organism>
<sequence length="105" mass="12115">MSKIDLKIKIGNVNLRSLETEDDIHKEAKRLLPQALVEIGEATAETTWVELQKQMKKSGMKPNSSSSDKRKFIQEAGRNYQRSATSTHKREIENHIVEQIRKLKK</sequence>
<proteinExistence type="predicted"/>
<dbReference type="EMBL" id="JADEWL010000038">
    <property type="protein sequence ID" value="MBE9213633.1"/>
    <property type="molecule type" value="Genomic_DNA"/>
</dbReference>
<protein>
    <submittedName>
        <fullName evidence="2">Uncharacterized protein</fullName>
    </submittedName>
</protein>
<keyword evidence="3" id="KW-1185">Reference proteome</keyword>